<feature type="compositionally biased region" description="Basic and acidic residues" evidence="7">
    <location>
        <begin position="317"/>
        <end position="334"/>
    </location>
</feature>
<dbReference type="PANTHER" id="PTHR24350">
    <property type="entry name" value="SERINE/THREONINE-PROTEIN KINASE IAL-RELATED"/>
    <property type="match status" value="1"/>
</dbReference>
<evidence type="ECO:0000313" key="10">
    <source>
        <dbReference type="Proteomes" id="UP000186136"/>
    </source>
</evidence>
<evidence type="ECO:0000259" key="8">
    <source>
        <dbReference type="PROSITE" id="PS50011"/>
    </source>
</evidence>
<organism evidence="9 10">
    <name type="scientific">Pichia membranifaciens</name>
    <dbReference type="NCBI Taxonomy" id="4926"/>
    <lineage>
        <taxon>Eukaryota</taxon>
        <taxon>Fungi</taxon>
        <taxon>Dikarya</taxon>
        <taxon>Ascomycota</taxon>
        <taxon>Saccharomycotina</taxon>
        <taxon>Pichiomycetes</taxon>
        <taxon>Pichiales</taxon>
        <taxon>Pichiaceae</taxon>
        <taxon>Pichia</taxon>
    </lineage>
</organism>
<dbReference type="Pfam" id="PF00069">
    <property type="entry name" value="Pkinase"/>
    <property type="match status" value="1"/>
</dbReference>
<dbReference type="EMBL" id="BDGI01000184">
    <property type="protein sequence ID" value="GAV30516.1"/>
    <property type="molecule type" value="Genomic_DNA"/>
</dbReference>
<evidence type="ECO:0000256" key="3">
    <source>
        <dbReference type="ARBA" id="ARBA00022741"/>
    </source>
</evidence>
<gene>
    <name evidence="9" type="ORF">PMKS-004030</name>
</gene>
<evidence type="ECO:0000256" key="1">
    <source>
        <dbReference type="ARBA" id="ARBA00022527"/>
    </source>
</evidence>
<keyword evidence="4" id="KW-0418">Kinase</keyword>
<feature type="region of interest" description="Disordered" evidence="7">
    <location>
        <begin position="267"/>
        <end position="293"/>
    </location>
</feature>
<keyword evidence="2" id="KW-0808">Transferase</keyword>
<feature type="compositionally biased region" description="Low complexity" evidence="7">
    <location>
        <begin position="563"/>
        <end position="572"/>
    </location>
</feature>
<sequence>MNVKLSDFGFTRELPFAQHGSKSLLSEYCGTGAYMAPEIVQRKPYSGIKIDIWALGVMFYTMLTGEMPFDDSLDAKSLEYAIIHNKPRYLESLDLLNDDSPERLDRIKMLLNNILSKDPDNRISSLEDVLKLPLFATYSGEKQLAIANKLHFDGTGVKDSWSDLTTSERALFKRLVNAGVDREVLERSIRKETLDSVYGLWALLKDEKEKKDKKIKRTKKKSRSMLKLTSSRSFIGSARQAFSASPTQSMENHNTNLDSAGAATVRSSNIMSRNGSATTGGAASTDGSMMRSGSLKKVRDLVMGTEKADAQKTLNSIHEKSEKPEKSEKSEKKSYHPVSDNNDQMSIVSKSKQKSSTYGRRKKGGHHFSIFNIFKHSHSNEDKSNEKKISDSDSLLHRILTNSTINTVSTSAKKSAKEADQPPKERVISFSNDADTTPRLIYPDTTEENLLVTPDKSKLRRTQPTRPVSVLSAYSTHTSVSETSNGSGYITGYSTDTNVLGGINTLNPNSNHHSSSNDQNQFIYSPQASGRPKFSRGVSEWSVNISSQAESPNSSFTGLSRTNSVDSLSRSVSSRKKGKNKSIAVMRRGRSPLNSKMNAKWNLNSVNMMKKIPAIKQDRNQIIEEESSEQEDDEDNEQDYSRGAKLDAFPQRTAVSDTTRSSPSLRPSRSYMRKGSIKFPVLPVTEEDDDALDAEDEADLEEDNNDYDDIATENSDRGFGKDVHLQSDSNFSSAVFQDNSANDGIEQTSSVVSDNSLFLNGNSKTASPCGSVESGSLAGSLTRSFSADTSGKQDRLIHDNHNVPQITGISHDGAVSPEPDHRVYSPTFKPAFSPKRRTVSQLKASVRD</sequence>
<comment type="caution">
    <text evidence="9">The sequence shown here is derived from an EMBL/GenBank/DDBJ whole genome shotgun (WGS) entry which is preliminary data.</text>
</comment>
<evidence type="ECO:0000313" key="9">
    <source>
        <dbReference type="EMBL" id="GAV30516.1"/>
    </source>
</evidence>
<dbReference type="InterPro" id="IPR000719">
    <property type="entry name" value="Prot_kinase_dom"/>
</dbReference>
<feature type="compositionally biased region" description="Polar residues" evidence="7">
    <location>
        <begin position="339"/>
        <end position="358"/>
    </location>
</feature>
<feature type="compositionally biased region" description="Polar residues" evidence="7">
    <location>
        <begin position="547"/>
        <end position="562"/>
    </location>
</feature>
<feature type="domain" description="Protein kinase" evidence="8">
    <location>
        <begin position="1"/>
        <end position="135"/>
    </location>
</feature>
<feature type="compositionally biased region" description="Acidic residues" evidence="7">
    <location>
        <begin position="685"/>
        <end position="711"/>
    </location>
</feature>
<feature type="compositionally biased region" description="Polar residues" evidence="7">
    <location>
        <begin position="518"/>
        <end position="528"/>
    </location>
</feature>
<dbReference type="Gene3D" id="1.10.510.10">
    <property type="entry name" value="Transferase(Phosphotransferase) domain 1"/>
    <property type="match status" value="1"/>
</dbReference>
<keyword evidence="5 6" id="KW-0067">ATP-binding</keyword>
<dbReference type="GO" id="GO:0004674">
    <property type="term" value="F:protein serine/threonine kinase activity"/>
    <property type="evidence" value="ECO:0007669"/>
    <property type="project" value="UniProtKB-KW"/>
</dbReference>
<feature type="compositionally biased region" description="Polar residues" evidence="7">
    <location>
        <begin position="267"/>
        <end position="287"/>
    </location>
</feature>
<evidence type="ECO:0000256" key="7">
    <source>
        <dbReference type="SAM" id="MobiDB-lite"/>
    </source>
</evidence>
<dbReference type="Proteomes" id="UP000186136">
    <property type="component" value="Unassembled WGS sequence"/>
</dbReference>
<reference evidence="9 10" key="1">
    <citation type="submission" date="2016-08" db="EMBL/GenBank/DDBJ databases">
        <title>Whole genome shotgun sequence of Pichia membranifaciens KS47-1.</title>
        <authorList>
            <person name="Konishi M."/>
            <person name="Ishida M."/>
            <person name="Arakawa T."/>
            <person name="Kato Y."/>
            <person name="Horiuchi J."/>
        </authorList>
    </citation>
    <scope>NUCLEOTIDE SEQUENCE [LARGE SCALE GENOMIC DNA]</scope>
    <source>
        <strain evidence="9 10">KS47-1</strain>
    </source>
</reference>
<feature type="compositionally biased region" description="Low complexity" evidence="7">
    <location>
        <begin position="507"/>
        <end position="517"/>
    </location>
</feature>
<dbReference type="AlphaFoldDB" id="A0A1Q2YLS7"/>
<evidence type="ECO:0000256" key="6">
    <source>
        <dbReference type="PIRSR" id="PIRSR630616-2"/>
    </source>
</evidence>
<feature type="binding site" evidence="6">
    <location>
        <position position="7"/>
    </location>
    <ligand>
        <name>ATP</name>
        <dbReference type="ChEBI" id="CHEBI:30616"/>
    </ligand>
</feature>
<feature type="region of interest" description="Disordered" evidence="7">
    <location>
        <begin position="547"/>
        <end position="600"/>
    </location>
</feature>
<evidence type="ECO:0000256" key="4">
    <source>
        <dbReference type="ARBA" id="ARBA00022777"/>
    </source>
</evidence>
<accession>A0A1Q2YLS7</accession>
<keyword evidence="1" id="KW-0723">Serine/threonine-protein kinase</keyword>
<feature type="compositionally biased region" description="Low complexity" evidence="7">
    <location>
        <begin position="660"/>
        <end position="670"/>
    </location>
</feature>
<proteinExistence type="predicted"/>
<keyword evidence="10" id="KW-1185">Reference proteome</keyword>
<feature type="region of interest" description="Disordered" evidence="7">
    <location>
        <begin position="624"/>
        <end position="719"/>
    </location>
</feature>
<dbReference type="SMART" id="SM00220">
    <property type="entry name" value="S_TKc"/>
    <property type="match status" value="1"/>
</dbReference>
<dbReference type="GO" id="GO:0005524">
    <property type="term" value="F:ATP binding"/>
    <property type="evidence" value="ECO:0007669"/>
    <property type="project" value="UniProtKB-KW"/>
</dbReference>
<evidence type="ECO:0000256" key="5">
    <source>
        <dbReference type="ARBA" id="ARBA00022840"/>
    </source>
</evidence>
<dbReference type="SUPFAM" id="SSF56112">
    <property type="entry name" value="Protein kinase-like (PK-like)"/>
    <property type="match status" value="1"/>
</dbReference>
<name>A0A1Q2YLS7_9ASCO</name>
<keyword evidence="3 6" id="KW-0547">Nucleotide-binding</keyword>
<dbReference type="InterPro" id="IPR030616">
    <property type="entry name" value="Aur-like"/>
</dbReference>
<feature type="region of interest" description="Disordered" evidence="7">
    <location>
        <begin position="505"/>
        <end position="535"/>
    </location>
</feature>
<dbReference type="PROSITE" id="PS50011">
    <property type="entry name" value="PROTEIN_KINASE_DOM"/>
    <property type="match status" value="1"/>
</dbReference>
<feature type="compositionally biased region" description="Acidic residues" evidence="7">
    <location>
        <begin position="624"/>
        <end position="638"/>
    </location>
</feature>
<dbReference type="OrthoDB" id="942095at2759"/>
<feature type="region of interest" description="Disordered" evidence="7">
    <location>
        <begin position="309"/>
        <end position="364"/>
    </location>
</feature>
<protein>
    <recommendedName>
        <fullName evidence="8">Protein kinase domain-containing protein</fullName>
    </recommendedName>
</protein>
<feature type="compositionally biased region" description="Polar residues" evidence="7">
    <location>
        <begin position="839"/>
        <end position="848"/>
    </location>
</feature>
<evidence type="ECO:0000256" key="2">
    <source>
        <dbReference type="ARBA" id="ARBA00022679"/>
    </source>
</evidence>
<dbReference type="InterPro" id="IPR011009">
    <property type="entry name" value="Kinase-like_dom_sf"/>
</dbReference>
<feature type="region of interest" description="Disordered" evidence="7">
    <location>
        <begin position="808"/>
        <end position="848"/>
    </location>
</feature>